<dbReference type="Pfam" id="PF00560">
    <property type="entry name" value="LRR_1"/>
    <property type="match status" value="1"/>
</dbReference>
<organism evidence="4 5">
    <name type="scientific">Steinernema glaseri</name>
    <dbReference type="NCBI Taxonomy" id="37863"/>
    <lineage>
        <taxon>Eukaryota</taxon>
        <taxon>Metazoa</taxon>
        <taxon>Ecdysozoa</taxon>
        <taxon>Nematoda</taxon>
        <taxon>Chromadorea</taxon>
        <taxon>Rhabditida</taxon>
        <taxon>Tylenchina</taxon>
        <taxon>Panagrolaimomorpha</taxon>
        <taxon>Strongyloidoidea</taxon>
        <taxon>Steinernematidae</taxon>
        <taxon>Steinernema</taxon>
    </lineage>
</organism>
<dbReference type="AlphaFoldDB" id="A0A1I7YZT4"/>
<evidence type="ECO:0000313" key="4">
    <source>
        <dbReference type="Proteomes" id="UP000095287"/>
    </source>
</evidence>
<evidence type="ECO:0000313" key="5">
    <source>
        <dbReference type="WBParaSite" id="L893_g21375.t1"/>
    </source>
</evidence>
<evidence type="ECO:0000256" key="2">
    <source>
        <dbReference type="ARBA" id="ARBA00022737"/>
    </source>
</evidence>
<dbReference type="PANTHER" id="PTHR48051:SF1">
    <property type="entry name" value="RAS SUPPRESSOR PROTEIN 1"/>
    <property type="match status" value="1"/>
</dbReference>
<feature type="region of interest" description="Disordered" evidence="3">
    <location>
        <begin position="1"/>
        <end position="25"/>
    </location>
</feature>
<dbReference type="Gene3D" id="3.80.10.10">
    <property type="entry name" value="Ribonuclease Inhibitor"/>
    <property type="match status" value="1"/>
</dbReference>
<dbReference type="SUPFAM" id="SSF52058">
    <property type="entry name" value="L domain-like"/>
    <property type="match status" value="1"/>
</dbReference>
<sequence>MSNCWKIMGNDSSKTKSGGSSDGTGYFKSSSSVVQKHMETAKKSRVLQLKAVGLKKIPSTVEEVADILRNLDLAHNKIREIPIFIGAFSSLKQLHLSENLIEELPDELGCLKKLEVLNVSNNKLHSLPETIVACSALSRIELANNNFTVFPVALCLLQSLDVLDLSSNKIETLPDQIGELKASELILNQNRLRALNDNLMNCARLKILRVQENCLSADNFSDALLRNSTISLINFEGNMFQESEFQRLPGYEAYQDRFTAIKKKGI</sequence>
<dbReference type="InterPro" id="IPR003591">
    <property type="entry name" value="Leu-rich_rpt_typical-subtyp"/>
</dbReference>
<dbReference type="WBParaSite" id="L893_g21375.t1">
    <property type="protein sequence ID" value="L893_g21375.t1"/>
    <property type="gene ID" value="L893_g21375"/>
</dbReference>
<keyword evidence="4" id="KW-1185">Reference proteome</keyword>
<accession>A0A1I7YZT4</accession>
<keyword evidence="2" id="KW-0677">Repeat</keyword>
<evidence type="ECO:0000256" key="1">
    <source>
        <dbReference type="ARBA" id="ARBA00022614"/>
    </source>
</evidence>
<dbReference type="Pfam" id="PF13855">
    <property type="entry name" value="LRR_8"/>
    <property type="match status" value="1"/>
</dbReference>
<dbReference type="Proteomes" id="UP000095287">
    <property type="component" value="Unplaced"/>
</dbReference>
<dbReference type="InterPro" id="IPR050216">
    <property type="entry name" value="LRR_domain-containing"/>
</dbReference>
<dbReference type="InterPro" id="IPR032675">
    <property type="entry name" value="LRR_dom_sf"/>
</dbReference>
<dbReference type="InterPro" id="IPR001611">
    <property type="entry name" value="Leu-rich_rpt"/>
</dbReference>
<dbReference type="PRINTS" id="PR00019">
    <property type="entry name" value="LEURICHRPT"/>
</dbReference>
<keyword evidence="1" id="KW-0433">Leucine-rich repeat</keyword>
<dbReference type="SMART" id="SM00364">
    <property type="entry name" value="LRR_BAC"/>
    <property type="match status" value="3"/>
</dbReference>
<feature type="compositionally biased region" description="Low complexity" evidence="3">
    <location>
        <begin position="11"/>
        <end position="25"/>
    </location>
</feature>
<protein>
    <submittedName>
        <fullName evidence="5">Leucine-rich repeat-containing protein 57</fullName>
    </submittedName>
</protein>
<dbReference type="PROSITE" id="PS51450">
    <property type="entry name" value="LRR"/>
    <property type="match status" value="4"/>
</dbReference>
<reference evidence="5" key="1">
    <citation type="submission" date="2016-11" db="UniProtKB">
        <authorList>
            <consortium name="WormBaseParasite"/>
        </authorList>
    </citation>
    <scope>IDENTIFICATION</scope>
</reference>
<dbReference type="GO" id="GO:0005737">
    <property type="term" value="C:cytoplasm"/>
    <property type="evidence" value="ECO:0007669"/>
    <property type="project" value="TreeGrafter"/>
</dbReference>
<proteinExistence type="predicted"/>
<name>A0A1I7YZT4_9BILA</name>
<dbReference type="SMART" id="SM00369">
    <property type="entry name" value="LRR_TYP"/>
    <property type="match status" value="4"/>
</dbReference>
<evidence type="ECO:0000256" key="3">
    <source>
        <dbReference type="SAM" id="MobiDB-lite"/>
    </source>
</evidence>
<dbReference type="PANTHER" id="PTHR48051">
    <property type="match status" value="1"/>
</dbReference>